<protein>
    <submittedName>
        <fullName evidence="3">3-phytase</fullName>
    </submittedName>
</protein>
<proteinExistence type="predicted"/>
<dbReference type="Pfam" id="PF02333">
    <property type="entry name" value="Phytase"/>
    <property type="match status" value="1"/>
</dbReference>
<name>A0A521EKV4_9BACL</name>
<evidence type="ECO:0000313" key="3">
    <source>
        <dbReference type="EMBL" id="SMO84101.1"/>
    </source>
</evidence>
<sequence length="378" mass="42396">MRKIVISCLLTFFMVFHSFTGVVEGRPESRSPKPLHVEVTADAETEPVESEEDAADDPAIWVHPTDSEKSLLIGTDKKKGLNIYNLEGKQVNSVDLGRINNVDVRYNFPLGEKKVDIVAGTNRTTNTIDIFSISQTGKLKNIAAHPIQADMTEVYGFSLYQSRRSGDFYAMVVGKQGEFEQYRLYDNGKGRVKGKKVREFKLGSKAEGMVVDDEYGYLYIAEEEVAIWKYDAEPNGDREPTIVDRADGNHLHADIEGLTLYYGAKGKGYLIASSQGDNSYAIYDRKGKNKYIGNFRIVDGDKTDGTEETDGIDVIGFGLGDAYPYGLFIAQDGQNRENGRIANQNFKMVRWETIAESFCPELWTDDAVNPRTLTKRKR</sequence>
<feature type="domain" description="BPP" evidence="2">
    <location>
        <begin position="29"/>
        <end position="358"/>
    </location>
</feature>
<feature type="chain" id="PRO_5039071861" evidence="1">
    <location>
        <begin position="21"/>
        <end position="378"/>
    </location>
</feature>
<dbReference type="EMBL" id="FXTI01000009">
    <property type="protein sequence ID" value="SMO84101.1"/>
    <property type="molecule type" value="Genomic_DNA"/>
</dbReference>
<dbReference type="Gene3D" id="2.120.10.30">
    <property type="entry name" value="TolB, C-terminal domain"/>
    <property type="match status" value="1"/>
</dbReference>
<organism evidence="3 4">
    <name type="scientific">Melghirimyces algeriensis</name>
    <dbReference type="NCBI Taxonomy" id="910412"/>
    <lineage>
        <taxon>Bacteria</taxon>
        <taxon>Bacillati</taxon>
        <taxon>Bacillota</taxon>
        <taxon>Bacilli</taxon>
        <taxon>Bacillales</taxon>
        <taxon>Thermoactinomycetaceae</taxon>
        <taxon>Melghirimyces</taxon>
    </lineage>
</organism>
<dbReference type="SUPFAM" id="SSF50956">
    <property type="entry name" value="Thermostable phytase (3-phytase)"/>
    <property type="match status" value="1"/>
</dbReference>
<keyword evidence="4" id="KW-1185">Reference proteome</keyword>
<evidence type="ECO:0000256" key="1">
    <source>
        <dbReference type="SAM" id="SignalP"/>
    </source>
</evidence>
<accession>A0A521EKV4</accession>
<keyword evidence="1" id="KW-0732">Signal</keyword>
<dbReference type="PROSITE" id="PS51662">
    <property type="entry name" value="BP_PHYTASE"/>
    <property type="match status" value="1"/>
</dbReference>
<dbReference type="InterPro" id="IPR003431">
    <property type="entry name" value="B-propeller_Phytase"/>
</dbReference>
<dbReference type="Proteomes" id="UP000315636">
    <property type="component" value="Unassembled WGS sequence"/>
</dbReference>
<dbReference type="AlphaFoldDB" id="A0A521EKV4"/>
<feature type="signal peptide" evidence="1">
    <location>
        <begin position="1"/>
        <end position="20"/>
    </location>
</feature>
<dbReference type="RefSeq" id="WP_281285959.1">
    <property type="nucleotide sequence ID" value="NZ_FXTI01000009.1"/>
</dbReference>
<dbReference type="InterPro" id="IPR011042">
    <property type="entry name" value="6-blade_b-propeller_TolB-like"/>
</dbReference>
<evidence type="ECO:0000313" key="4">
    <source>
        <dbReference type="Proteomes" id="UP000315636"/>
    </source>
</evidence>
<reference evidence="3 4" key="1">
    <citation type="submission" date="2017-05" db="EMBL/GenBank/DDBJ databases">
        <authorList>
            <person name="Varghese N."/>
            <person name="Submissions S."/>
        </authorList>
    </citation>
    <scope>NUCLEOTIDE SEQUENCE [LARGE SCALE GENOMIC DNA]</scope>
    <source>
        <strain evidence="3 4">DSM 45474</strain>
    </source>
</reference>
<evidence type="ECO:0000259" key="2">
    <source>
        <dbReference type="PROSITE" id="PS51662"/>
    </source>
</evidence>
<dbReference type="GO" id="GO:0016158">
    <property type="term" value="F:inositol hexakisphosphate 3-phosphatase activity"/>
    <property type="evidence" value="ECO:0007669"/>
    <property type="project" value="InterPro"/>
</dbReference>
<gene>
    <name evidence="3" type="ORF">SAMN06264849_109117</name>
</gene>